<comment type="caution">
    <text evidence="1">The sequence shown here is derived from an EMBL/GenBank/DDBJ whole genome shotgun (WGS) entry which is preliminary data.</text>
</comment>
<proteinExistence type="predicted"/>
<name>A0AA87NTD4_TREMD</name>
<dbReference type="Proteomes" id="UP000014634">
    <property type="component" value="Unassembled WGS sequence"/>
</dbReference>
<organism evidence="1 2">
    <name type="scientific">Treponema medium ATCC 700293</name>
    <dbReference type="NCBI Taxonomy" id="1125700"/>
    <lineage>
        <taxon>Bacteria</taxon>
        <taxon>Pseudomonadati</taxon>
        <taxon>Spirochaetota</taxon>
        <taxon>Spirochaetia</taxon>
        <taxon>Spirochaetales</taxon>
        <taxon>Treponemataceae</taxon>
        <taxon>Treponema</taxon>
    </lineage>
</organism>
<dbReference type="EMBL" id="ATFE01000003">
    <property type="protein sequence ID" value="EPF29745.1"/>
    <property type="molecule type" value="Genomic_DNA"/>
</dbReference>
<evidence type="ECO:0000313" key="1">
    <source>
        <dbReference type="EMBL" id="EPF29745.1"/>
    </source>
</evidence>
<evidence type="ECO:0000313" key="2">
    <source>
        <dbReference type="Proteomes" id="UP000014634"/>
    </source>
</evidence>
<evidence type="ECO:0008006" key="3">
    <source>
        <dbReference type="Google" id="ProtNLM"/>
    </source>
</evidence>
<sequence>MKKYTIIPIIAGILVLVAGCRMQNDVKKNNTEQEQHTVLTIKNQSSFSIKNIKYNGQAVNLSEEFLPAGESCTVQLVEKANSYLYFTLYDEIKKTSFAVRSNNTIIVEKGKTEIFAITDNTLVIQTGQTQPIKLLSLIKPAILKVYNETAWNVTEISYGGKTYKKTIASGKEWETTFGDNMQHALTFTLLKKKDNTTVSLTLKDTVTIEIGKAKEVHITNTTLAVQEGKTEPEEIRQLLGGSVLNIINHSSADEISGIHYGEIIHTTAVPQNGTCKLELQDGIDDYLTFYVKATFVTFKVKTSAKIAVASKEEKTITIDNNMDVIVVAVKYPDEEAPTTGDDLTKVLKLQKLVEAALLDITNKSSAELLNVTYDNYNAGTIAAYDGKAEEAPWEQVDCWDFTTTATQITFDIKLPEKLIRLKTVEPIVLANSDKTKFTFTNKTKVIDVETGITTTIGKVIGLSSLTVVNGTTAKLSNFQYAEQKADTSLVVSQNDKWEVEFTKPVQDHLTFKIRNNDITVKTVKKISINSGEEKIFTITDATAVIPSGAQDSTTVDKVLHAATLEITNSASVKLYNVKYGDRDFGDLTIESDGDAGNALKYWDIKDTALPISFELQTPKKKVKVKTEETIKLTADDSIEFSITDATKLIVEESGGSLTISNFLTGKSKLIIKNYSSESFRYVCYAGNYGPGGRDNNEWFHKSNSKVYEFDNDVEGNIEFFIQRLYKTVKKWKIVKTVKSIHLIQGEENTFIISDDTFIKKYYDTPMSIEAPLKDWNE</sequence>
<dbReference type="RefSeq" id="WP_016522442.1">
    <property type="nucleotide sequence ID" value="NZ_KE332517.1"/>
</dbReference>
<gene>
    <name evidence="1" type="ORF">HMPREF9195_00449</name>
</gene>
<accession>A0AA87NTD4</accession>
<dbReference type="PROSITE" id="PS51257">
    <property type="entry name" value="PROKAR_LIPOPROTEIN"/>
    <property type="match status" value="1"/>
</dbReference>
<reference evidence="1 2" key="1">
    <citation type="submission" date="2013-04" db="EMBL/GenBank/DDBJ databases">
        <title>The Genome Sequence of Treponema medium ATCC 700293.</title>
        <authorList>
            <consortium name="The Broad Institute Genomics Platform"/>
            <person name="Earl A."/>
            <person name="Ward D."/>
            <person name="Feldgarden M."/>
            <person name="Gevers D."/>
            <person name="Leonetti C."/>
            <person name="Blanton J.M."/>
            <person name="Dewhirst F.E."/>
            <person name="Izard J."/>
            <person name="Walker B."/>
            <person name="Young S."/>
            <person name="Zeng Q."/>
            <person name="Gargeya S."/>
            <person name="Fitzgerald M."/>
            <person name="Haas B."/>
            <person name="Abouelleil A."/>
            <person name="Allen A.W."/>
            <person name="Alvarado L."/>
            <person name="Arachchi H.M."/>
            <person name="Berlin A.M."/>
            <person name="Chapman S.B."/>
            <person name="Gainer-Dewar J."/>
            <person name="Goldberg J."/>
            <person name="Griggs A."/>
            <person name="Gujja S."/>
            <person name="Hansen M."/>
            <person name="Howarth C."/>
            <person name="Imamovic A."/>
            <person name="Ireland A."/>
            <person name="Larimer J."/>
            <person name="McCowan C."/>
            <person name="Murphy C."/>
            <person name="Pearson M."/>
            <person name="Poon T.W."/>
            <person name="Priest M."/>
            <person name="Roberts A."/>
            <person name="Saif S."/>
            <person name="Shea T."/>
            <person name="Sisk P."/>
            <person name="Sykes S."/>
            <person name="Wortman J."/>
            <person name="Nusbaum C."/>
            <person name="Birren B."/>
        </authorList>
    </citation>
    <scope>NUCLEOTIDE SEQUENCE [LARGE SCALE GENOMIC DNA]</scope>
    <source>
        <strain evidence="1 2">ATCC 700293</strain>
    </source>
</reference>
<dbReference type="AlphaFoldDB" id="A0AA87NTD4"/>
<protein>
    <recommendedName>
        <fullName evidence="3">Lipoprotein</fullName>
    </recommendedName>
</protein>